<dbReference type="Proteomes" id="UP000677054">
    <property type="component" value="Unassembled WGS sequence"/>
</dbReference>
<protein>
    <recommendedName>
        <fullName evidence="1">Ig-like domain-containing protein</fullName>
    </recommendedName>
</protein>
<organism evidence="2">
    <name type="scientific">Darwinula stevensoni</name>
    <dbReference type="NCBI Taxonomy" id="69355"/>
    <lineage>
        <taxon>Eukaryota</taxon>
        <taxon>Metazoa</taxon>
        <taxon>Ecdysozoa</taxon>
        <taxon>Arthropoda</taxon>
        <taxon>Crustacea</taxon>
        <taxon>Oligostraca</taxon>
        <taxon>Ostracoda</taxon>
        <taxon>Podocopa</taxon>
        <taxon>Podocopida</taxon>
        <taxon>Darwinulocopina</taxon>
        <taxon>Darwinuloidea</taxon>
        <taxon>Darwinulidae</taxon>
        <taxon>Darwinula</taxon>
    </lineage>
</organism>
<dbReference type="AlphaFoldDB" id="A0A7R9A420"/>
<dbReference type="PANTHER" id="PTHR21261:SF15">
    <property type="entry name" value="BEATEN PATH IIIA, ISOFORM D-RELATED"/>
    <property type="match status" value="1"/>
</dbReference>
<dbReference type="SUPFAM" id="SSF48726">
    <property type="entry name" value="Immunoglobulin"/>
    <property type="match status" value="1"/>
</dbReference>
<evidence type="ECO:0000313" key="3">
    <source>
        <dbReference type="Proteomes" id="UP000677054"/>
    </source>
</evidence>
<proteinExistence type="predicted"/>
<dbReference type="EMBL" id="LR900776">
    <property type="protein sequence ID" value="CAD7246860.1"/>
    <property type="molecule type" value="Genomic_DNA"/>
</dbReference>
<evidence type="ECO:0000259" key="1">
    <source>
        <dbReference type="PROSITE" id="PS50835"/>
    </source>
</evidence>
<gene>
    <name evidence="2" type="ORF">DSTB1V02_LOCUS6703</name>
</gene>
<dbReference type="PANTHER" id="PTHR21261">
    <property type="entry name" value="BEAT PROTEIN"/>
    <property type="match status" value="1"/>
</dbReference>
<dbReference type="EMBL" id="CAJPEV010001259">
    <property type="protein sequence ID" value="CAG0891697.1"/>
    <property type="molecule type" value="Genomic_DNA"/>
</dbReference>
<dbReference type="PROSITE" id="PS50835">
    <property type="entry name" value="IG_LIKE"/>
    <property type="match status" value="1"/>
</dbReference>
<dbReference type="FunFam" id="2.60.40.10:FF:000437">
    <property type="entry name" value="Beat-IIIc, isoform A"/>
    <property type="match status" value="1"/>
</dbReference>
<dbReference type="Gene3D" id="2.60.40.10">
    <property type="entry name" value="Immunoglobulins"/>
    <property type="match status" value="2"/>
</dbReference>
<dbReference type="InterPro" id="IPR013783">
    <property type="entry name" value="Ig-like_fold"/>
</dbReference>
<keyword evidence="3" id="KW-1185">Reference proteome</keyword>
<evidence type="ECO:0000313" key="2">
    <source>
        <dbReference type="EMBL" id="CAD7246860.1"/>
    </source>
</evidence>
<feature type="domain" description="Ig-like" evidence="1">
    <location>
        <begin position="49"/>
        <end position="157"/>
    </location>
</feature>
<sequence length="317" mass="35022">MHNDNPENVRVRATFLYPGTQPKSDESSQGSLGKRIFLGRTFRAVGKCPLVIGWGMGTVPTHLIKGENAELICDYILERGVDLYSVKWYKDEEEFFRYEPWANPSTKNFPREGVKVDLSKSDSKKVFLTDVDLTSSGSYKCEVSAEAPSFDTAKFVSDLAVVAIPKEKPRISGGKQTYKPGDSVGVNCSAGPSKPAAALMWYINDEQADPDYLEEYPPYETRDGLEMSFLGLSFTARENHFPAPEHVLKLKCTATVTTAYFMTHSKDFQGHPSPTQTREPVSVMSSLGGSGSWSLSLTSRLRLLMLAVSFILGSITS</sequence>
<name>A0A7R9A420_9CRUS</name>
<dbReference type="OrthoDB" id="10015491at2759"/>
<reference evidence="2" key="1">
    <citation type="submission" date="2020-11" db="EMBL/GenBank/DDBJ databases">
        <authorList>
            <person name="Tran Van P."/>
        </authorList>
    </citation>
    <scope>NUCLEOTIDE SEQUENCE</scope>
</reference>
<accession>A0A7R9A420</accession>
<dbReference type="InterPro" id="IPR007110">
    <property type="entry name" value="Ig-like_dom"/>
</dbReference>
<dbReference type="InterPro" id="IPR036179">
    <property type="entry name" value="Ig-like_dom_sf"/>
</dbReference>